<dbReference type="AlphaFoldDB" id="A0AAD9NXL3"/>
<evidence type="ECO:0000256" key="1">
    <source>
        <dbReference type="SAM" id="MobiDB-lite"/>
    </source>
</evidence>
<comment type="caution">
    <text evidence="3">The sequence shown here is derived from an EMBL/GenBank/DDBJ whole genome shotgun (WGS) entry which is preliminary data.</text>
</comment>
<name>A0AAD9NXL3_RIDPI</name>
<feature type="region of interest" description="Disordered" evidence="1">
    <location>
        <begin position="1"/>
        <end position="25"/>
    </location>
</feature>
<accession>A0AAD9NXL3</accession>
<evidence type="ECO:0008006" key="5">
    <source>
        <dbReference type="Google" id="ProtNLM"/>
    </source>
</evidence>
<dbReference type="EMBL" id="JAODUO010000271">
    <property type="protein sequence ID" value="KAK2184314.1"/>
    <property type="molecule type" value="Genomic_DNA"/>
</dbReference>
<sequence>MVAGGKRNSTVFNTKSTKPKKMPSKTNRKCIRLATVLAYVVSVSLAAVVLAIYYSLVWSPDMKSAASTTASPTTRDMFTGGMTNVSDLNDSVTETPLSTTTS</sequence>
<gene>
    <name evidence="3" type="ORF">NP493_270g01000</name>
</gene>
<keyword evidence="2" id="KW-1133">Transmembrane helix</keyword>
<feature type="region of interest" description="Disordered" evidence="1">
    <location>
        <begin position="65"/>
        <end position="102"/>
    </location>
</feature>
<dbReference type="Pfam" id="PF15018">
    <property type="entry name" value="InaF-motif"/>
    <property type="match status" value="1"/>
</dbReference>
<feature type="compositionally biased region" description="Low complexity" evidence="1">
    <location>
        <begin position="65"/>
        <end position="74"/>
    </location>
</feature>
<feature type="transmembrane region" description="Helical" evidence="2">
    <location>
        <begin position="30"/>
        <end position="54"/>
    </location>
</feature>
<keyword evidence="2" id="KW-0472">Membrane</keyword>
<dbReference type="PANTHER" id="PTHR34929:SF1">
    <property type="entry name" value="INAF MOTIF CONTAINING 2"/>
    <property type="match status" value="1"/>
</dbReference>
<dbReference type="InterPro" id="IPR029162">
    <property type="entry name" value="InaF-motif"/>
</dbReference>
<evidence type="ECO:0000313" key="4">
    <source>
        <dbReference type="Proteomes" id="UP001209878"/>
    </source>
</evidence>
<keyword evidence="4" id="KW-1185">Reference proteome</keyword>
<dbReference type="PANTHER" id="PTHR34929">
    <property type="entry name" value="ZGC:153157"/>
    <property type="match status" value="1"/>
</dbReference>
<reference evidence="3" key="1">
    <citation type="journal article" date="2023" name="Mol. Biol. Evol.">
        <title>Third-Generation Sequencing Reveals the Adaptive Role of the Epigenome in Three Deep-Sea Polychaetes.</title>
        <authorList>
            <person name="Perez M."/>
            <person name="Aroh O."/>
            <person name="Sun Y."/>
            <person name="Lan Y."/>
            <person name="Juniper S.K."/>
            <person name="Young C.R."/>
            <person name="Angers B."/>
            <person name="Qian P.Y."/>
        </authorList>
    </citation>
    <scope>NUCLEOTIDE SEQUENCE</scope>
    <source>
        <strain evidence="3">R07B-5</strain>
    </source>
</reference>
<keyword evidence="2" id="KW-0812">Transmembrane</keyword>
<protein>
    <recommendedName>
        <fullName evidence="5">Transmembrane protein INAFM2</fullName>
    </recommendedName>
</protein>
<feature type="compositionally biased region" description="Polar residues" evidence="1">
    <location>
        <begin position="81"/>
        <end position="102"/>
    </location>
</feature>
<dbReference type="Proteomes" id="UP001209878">
    <property type="component" value="Unassembled WGS sequence"/>
</dbReference>
<evidence type="ECO:0000313" key="3">
    <source>
        <dbReference type="EMBL" id="KAK2184314.1"/>
    </source>
</evidence>
<proteinExistence type="predicted"/>
<evidence type="ECO:0000256" key="2">
    <source>
        <dbReference type="SAM" id="Phobius"/>
    </source>
</evidence>
<organism evidence="3 4">
    <name type="scientific">Ridgeia piscesae</name>
    <name type="common">Tubeworm</name>
    <dbReference type="NCBI Taxonomy" id="27915"/>
    <lineage>
        <taxon>Eukaryota</taxon>
        <taxon>Metazoa</taxon>
        <taxon>Spiralia</taxon>
        <taxon>Lophotrochozoa</taxon>
        <taxon>Annelida</taxon>
        <taxon>Polychaeta</taxon>
        <taxon>Sedentaria</taxon>
        <taxon>Canalipalpata</taxon>
        <taxon>Sabellida</taxon>
        <taxon>Siboglinidae</taxon>
        <taxon>Ridgeia</taxon>
    </lineage>
</organism>